<reference evidence="3" key="1">
    <citation type="submission" date="2021-02" db="EMBL/GenBank/DDBJ databases">
        <authorList>
            <person name="Nowell W R."/>
        </authorList>
    </citation>
    <scope>NUCLEOTIDE SEQUENCE</scope>
</reference>
<feature type="domain" description="F-box" evidence="2">
    <location>
        <begin position="28"/>
        <end position="75"/>
    </location>
</feature>
<dbReference type="InterPro" id="IPR032675">
    <property type="entry name" value="LRR_dom_sf"/>
</dbReference>
<dbReference type="Proteomes" id="UP000663891">
    <property type="component" value="Unassembled WGS sequence"/>
</dbReference>
<gene>
    <name evidence="3" type="ORF">VCS650_LOCUS5560</name>
</gene>
<dbReference type="EMBL" id="CAJNON010000032">
    <property type="protein sequence ID" value="CAF0830182.1"/>
    <property type="molecule type" value="Genomic_DNA"/>
</dbReference>
<feature type="compositionally biased region" description="Acidic residues" evidence="1">
    <location>
        <begin position="510"/>
        <end position="550"/>
    </location>
</feature>
<proteinExistence type="predicted"/>
<dbReference type="OrthoDB" id="10015316at2759"/>
<feature type="region of interest" description="Disordered" evidence="1">
    <location>
        <begin position="508"/>
        <end position="550"/>
    </location>
</feature>
<dbReference type="AlphaFoldDB" id="A0A813USM5"/>
<dbReference type="InterPro" id="IPR001810">
    <property type="entry name" value="F-box_dom"/>
</dbReference>
<accession>A0A813USM5</accession>
<name>A0A813USM5_9BILA</name>
<evidence type="ECO:0000313" key="4">
    <source>
        <dbReference type="Proteomes" id="UP000663891"/>
    </source>
</evidence>
<evidence type="ECO:0000313" key="3">
    <source>
        <dbReference type="EMBL" id="CAF0830182.1"/>
    </source>
</evidence>
<protein>
    <recommendedName>
        <fullName evidence="2">F-box domain-containing protein</fullName>
    </recommendedName>
</protein>
<dbReference type="Gene3D" id="3.80.10.10">
    <property type="entry name" value="Ribonuclease Inhibitor"/>
    <property type="match status" value="1"/>
</dbReference>
<comment type="caution">
    <text evidence="3">The sequence shown here is derived from an EMBL/GenBank/DDBJ whole genome shotgun (WGS) entry which is preliminary data.</text>
</comment>
<organism evidence="3 4">
    <name type="scientific">Adineta steineri</name>
    <dbReference type="NCBI Taxonomy" id="433720"/>
    <lineage>
        <taxon>Eukaryota</taxon>
        <taxon>Metazoa</taxon>
        <taxon>Spiralia</taxon>
        <taxon>Gnathifera</taxon>
        <taxon>Rotifera</taxon>
        <taxon>Eurotatoria</taxon>
        <taxon>Bdelloidea</taxon>
        <taxon>Adinetida</taxon>
        <taxon>Adinetidae</taxon>
        <taxon>Adineta</taxon>
    </lineage>
</organism>
<sequence>MSYDKTDGQDSSSQRAISKFDCICHTSYTCLENLSNELLYEILEYLDAYDIHKSFSNLNNRLQNLIISSSILLRIELDSESKSLLEYRCQHVIIPNSHRILSLHLPDFSTDQLLIDTFFNHCIIDPTFHRLESIVLKGIKTEKLLTTLFYLKSLPRLFSLNIFIKNNDYYDLGNIYPLIFSLPTLKYNRLSISTHKVQINIPHVINKKFSTIEYMVIAHCCTLNQLNSIVHYTPQLRRLSCNQVIESDENYKNELSMKLPHLKSTYFGEFSASFDEFEVFIKEISFQLQILNIRMFWNKACLDGNRWKRLIKEYMPQLEKFYFHFNHVITDSKTTNLIDSIDEFIDQFNSPFWFERKWFREIKIDYDEMVFLIHPYRNEWISLHKHMNTDTNFEQNSIEDNYISNREKIKHHIIQLTIGNNEFTELNWRFIKKLKTAFKAIQFTHLNIENNSMCIHMLLDILSSLPNIESLKLSFLLMFSTESSSIENTENYLSVLATNKITKVKLSQLTEEEEEEQEVEEEQEEDQEQEEEQEREQEEQEREQEEQERELEQEIEFFINLCPHIEYLEVECMSDTDVPLLMKFIMNQRIRIPNLCYLCFITPMADENMQSYFELFTKCLSSPMSFPDHNQDECIKCDTFDQHERHLLDEQLDWLTVDHDDLKEDILERIARPRFHPSMAIIDTWEEQAIARIRYTAILARQTLFNALDKHILEISKTLNELTPKLCEARWHTKPFDKNDIQEWNNILRELKKTPIFPATIYNINYIPELTIDLRTQYQTPQYETESYGVVSFIYDSSHSTTISNEDQDEPIYENIPNSPSLDNETIKNDTVTLNTVQIITPENALVNEKQQNNRLNREFSFDVIIR</sequence>
<dbReference type="PROSITE" id="PS50181">
    <property type="entry name" value="FBOX"/>
    <property type="match status" value="1"/>
</dbReference>
<evidence type="ECO:0000256" key="1">
    <source>
        <dbReference type="SAM" id="MobiDB-lite"/>
    </source>
</evidence>
<evidence type="ECO:0000259" key="2">
    <source>
        <dbReference type="PROSITE" id="PS50181"/>
    </source>
</evidence>